<feature type="transmembrane region" description="Helical" evidence="2">
    <location>
        <begin position="274"/>
        <end position="297"/>
    </location>
</feature>
<keyword evidence="2" id="KW-0812">Transmembrane</keyword>
<organism evidence="3 4">
    <name type="scientific">Durusdinium trenchii</name>
    <dbReference type="NCBI Taxonomy" id="1381693"/>
    <lineage>
        <taxon>Eukaryota</taxon>
        <taxon>Sar</taxon>
        <taxon>Alveolata</taxon>
        <taxon>Dinophyceae</taxon>
        <taxon>Suessiales</taxon>
        <taxon>Symbiodiniaceae</taxon>
        <taxon>Durusdinium</taxon>
    </lineage>
</organism>
<comment type="caution">
    <text evidence="3">The sequence shown here is derived from an EMBL/GenBank/DDBJ whole genome shotgun (WGS) entry which is preliminary data.</text>
</comment>
<accession>A0ABP0SYL8</accession>
<dbReference type="InterPro" id="IPR009970">
    <property type="entry name" value="HC2"/>
</dbReference>
<keyword evidence="2" id="KW-1133">Transmembrane helix</keyword>
<evidence type="ECO:0000256" key="1">
    <source>
        <dbReference type="SAM" id="MobiDB-lite"/>
    </source>
</evidence>
<keyword evidence="4" id="KW-1185">Reference proteome</keyword>
<reference evidence="3 4" key="1">
    <citation type="submission" date="2024-02" db="EMBL/GenBank/DDBJ databases">
        <authorList>
            <person name="Chen Y."/>
            <person name="Shah S."/>
            <person name="Dougan E. K."/>
            <person name="Thang M."/>
            <person name="Chan C."/>
        </authorList>
    </citation>
    <scope>NUCLEOTIDE SEQUENCE [LARGE SCALE GENOMIC DNA]</scope>
</reference>
<dbReference type="Proteomes" id="UP001642484">
    <property type="component" value="Unassembled WGS sequence"/>
</dbReference>
<name>A0ABP0SYL8_9DINO</name>
<sequence>MELSRSLVKLAGLVAFCFAGHAFVNGRFTSMAKPAKTGHDVGTTNVPKPSDAAEWLWSTTGHALSVGAALGMVFALTQASARAEDTLSWDLESQVTVALKDKGQEKVTVAPPIGIDKEAKKKQLEADQKALDKFTKGGKVRDSEDKLAEYKKDLENDLASTERYIRAGAGVRSVKRKSLQKEKTDAPLFTGLDGLPSISLPEISLPSISLPGGGSVTPSFAAPGEDAAVGILSGAAVSLGLPAVVVAGAVNRRIQEKQREEVERKARERADPTGAILTTVAGLGAAVVFGNALLASIPQAKVVEKAPIVTTAKPAADDSAAKKAAADTAAADKAAADKAAADKAAADKAAADKAAADKAAADKEAADKATADKAAADKAAADKAAADKAAADKAAADKAAADKAAADKAAADKAAADKAAADKAAADKAAEAAAAARAAAEKAAADRAAAAAKVEAAPAPETTQGKIAAKGGYFAYMKSKQ</sequence>
<protein>
    <recommendedName>
        <fullName evidence="5">TolA protein</fullName>
    </recommendedName>
</protein>
<feature type="region of interest" description="Disordered" evidence="1">
    <location>
        <begin position="352"/>
        <end position="374"/>
    </location>
</feature>
<proteinExistence type="predicted"/>
<evidence type="ECO:0008006" key="5">
    <source>
        <dbReference type="Google" id="ProtNLM"/>
    </source>
</evidence>
<feature type="transmembrane region" description="Helical" evidence="2">
    <location>
        <begin position="227"/>
        <end position="250"/>
    </location>
</feature>
<gene>
    <name evidence="3" type="ORF">CCMP2556_LOCUS54845</name>
</gene>
<keyword evidence="2" id="KW-0472">Membrane</keyword>
<dbReference type="EMBL" id="CAXAMN010028728">
    <property type="protein sequence ID" value="CAK9117534.1"/>
    <property type="molecule type" value="Genomic_DNA"/>
</dbReference>
<evidence type="ECO:0000313" key="3">
    <source>
        <dbReference type="EMBL" id="CAK9117534.1"/>
    </source>
</evidence>
<evidence type="ECO:0000256" key="2">
    <source>
        <dbReference type="SAM" id="Phobius"/>
    </source>
</evidence>
<dbReference type="Pfam" id="PF07382">
    <property type="entry name" value="HC2"/>
    <property type="match status" value="1"/>
</dbReference>
<evidence type="ECO:0000313" key="4">
    <source>
        <dbReference type="Proteomes" id="UP001642484"/>
    </source>
</evidence>